<dbReference type="NCBIfam" id="TIGR03139">
    <property type="entry name" value="QueF-II"/>
    <property type="match status" value="1"/>
</dbReference>
<evidence type="ECO:0000313" key="5">
    <source>
        <dbReference type="EMBL" id="SVA38919.1"/>
    </source>
</evidence>
<proteinExistence type="inferred from homology"/>
<dbReference type="GO" id="GO:0005737">
    <property type="term" value="C:cytoplasm"/>
    <property type="evidence" value="ECO:0007669"/>
    <property type="project" value="InterPro"/>
</dbReference>
<keyword evidence="2" id="KW-0671">Queuosine biosynthesis</keyword>
<dbReference type="InterPro" id="IPR029500">
    <property type="entry name" value="QueF"/>
</dbReference>
<dbReference type="InterPro" id="IPR050084">
    <property type="entry name" value="NADPH_dep_7-cyano-7-deazaG_red"/>
</dbReference>
<dbReference type="Pfam" id="PF14489">
    <property type="entry name" value="QueF"/>
    <property type="match status" value="1"/>
</dbReference>
<organism evidence="5">
    <name type="scientific">marine metagenome</name>
    <dbReference type="NCBI Taxonomy" id="408172"/>
    <lineage>
        <taxon>unclassified sequences</taxon>
        <taxon>metagenomes</taxon>
        <taxon>ecological metagenomes</taxon>
    </lineage>
</organism>
<accession>A0A381VEX4</accession>
<dbReference type="HAMAP" id="MF_00818">
    <property type="entry name" value="QueF_type1"/>
    <property type="match status" value="1"/>
</dbReference>
<protein>
    <recommendedName>
        <fullName evidence="6">NADPH-dependent 7-cyano-7-deazaguanine reductase N-terminal domain-containing protein</fullName>
    </recommendedName>
</protein>
<name>A0A381VEX4_9ZZZZ</name>
<dbReference type="Gene3D" id="3.30.1130.10">
    <property type="match status" value="1"/>
</dbReference>
<keyword evidence="3" id="KW-0521">NADP</keyword>
<evidence type="ECO:0000256" key="4">
    <source>
        <dbReference type="ARBA" id="ARBA00023002"/>
    </source>
</evidence>
<evidence type="ECO:0000256" key="2">
    <source>
        <dbReference type="ARBA" id="ARBA00022785"/>
    </source>
</evidence>
<dbReference type="AlphaFoldDB" id="A0A381VEX4"/>
<sequence length="108" mass="12244">METFPFDSPNQYIMTETDEFSAVCPFSGLPDLAYVKIEYYPSGGKCIELKSLKYYFVSFRNVGIYQEGATKRIYNDLKSALDTEKIQITTVYNTRGGFNTTCIEGAID</sequence>
<reference evidence="5" key="1">
    <citation type="submission" date="2018-05" db="EMBL/GenBank/DDBJ databases">
        <authorList>
            <person name="Lanie J.A."/>
            <person name="Ng W.-L."/>
            <person name="Kazmierczak K.M."/>
            <person name="Andrzejewski T.M."/>
            <person name="Davidsen T.M."/>
            <person name="Wayne K.J."/>
            <person name="Tettelin H."/>
            <person name="Glass J.I."/>
            <person name="Rusch D."/>
            <person name="Podicherti R."/>
            <person name="Tsui H.-C.T."/>
            <person name="Winkler M.E."/>
        </authorList>
    </citation>
    <scope>NUCLEOTIDE SEQUENCE</scope>
</reference>
<dbReference type="GO" id="GO:0008616">
    <property type="term" value="P:tRNA queuosine(34) biosynthetic process"/>
    <property type="evidence" value="ECO:0007669"/>
    <property type="project" value="UniProtKB-KW"/>
</dbReference>
<dbReference type="PANTHER" id="PTHR34354">
    <property type="entry name" value="NADPH-DEPENDENT 7-CYANO-7-DEAZAGUANINE REDUCTASE"/>
    <property type="match status" value="1"/>
</dbReference>
<evidence type="ECO:0008006" key="6">
    <source>
        <dbReference type="Google" id="ProtNLM"/>
    </source>
</evidence>
<dbReference type="GO" id="GO:0033739">
    <property type="term" value="F:preQ1 synthase activity"/>
    <property type="evidence" value="ECO:0007669"/>
    <property type="project" value="InterPro"/>
</dbReference>
<gene>
    <name evidence="5" type="ORF">METZ01_LOCUS91773</name>
</gene>
<dbReference type="SUPFAM" id="SSF55620">
    <property type="entry name" value="Tetrahydrobiopterin biosynthesis enzymes-like"/>
    <property type="match status" value="1"/>
</dbReference>
<evidence type="ECO:0000256" key="1">
    <source>
        <dbReference type="ARBA" id="ARBA00022490"/>
    </source>
</evidence>
<dbReference type="InterPro" id="IPR043133">
    <property type="entry name" value="GTP-CH-I_C/QueF"/>
</dbReference>
<evidence type="ECO:0000256" key="3">
    <source>
        <dbReference type="ARBA" id="ARBA00022857"/>
    </source>
</evidence>
<keyword evidence="1" id="KW-0963">Cytoplasm</keyword>
<dbReference type="PANTHER" id="PTHR34354:SF1">
    <property type="entry name" value="NADPH-DEPENDENT 7-CYANO-7-DEAZAGUANINE REDUCTASE"/>
    <property type="match status" value="1"/>
</dbReference>
<dbReference type="EMBL" id="UINC01008654">
    <property type="protein sequence ID" value="SVA38919.1"/>
    <property type="molecule type" value="Genomic_DNA"/>
</dbReference>
<keyword evidence="4" id="KW-0560">Oxidoreductase</keyword>
<dbReference type="InterPro" id="IPR016856">
    <property type="entry name" value="QueF_type1"/>
</dbReference>